<keyword evidence="6" id="KW-1185">Reference proteome</keyword>
<name>A0A4S8LS86_DENBC</name>
<comment type="pathway">
    <text evidence="1">Secondary metabolite biosynthesis.</text>
</comment>
<dbReference type="PANTHER" id="PTHR35897">
    <property type="entry name" value="METHYLTRANSFERASE AUSD"/>
    <property type="match status" value="1"/>
</dbReference>
<comment type="similarity">
    <text evidence="4">Belongs to the class I-like SAM-binding methyltransferase superfamily.</text>
</comment>
<evidence type="ECO:0008006" key="7">
    <source>
        <dbReference type="Google" id="ProtNLM"/>
    </source>
</evidence>
<dbReference type="SUPFAM" id="SSF53335">
    <property type="entry name" value="S-adenosyl-L-methionine-dependent methyltransferases"/>
    <property type="match status" value="1"/>
</dbReference>
<gene>
    <name evidence="5" type="ORF">K435DRAFT_829653</name>
</gene>
<dbReference type="Proteomes" id="UP000297245">
    <property type="component" value="Unassembled WGS sequence"/>
</dbReference>
<dbReference type="InterPro" id="IPR029063">
    <property type="entry name" value="SAM-dependent_MTases_sf"/>
</dbReference>
<dbReference type="PANTHER" id="PTHR35897:SF1">
    <property type="entry name" value="METHYLTRANSFERASE AUSD"/>
    <property type="match status" value="1"/>
</dbReference>
<sequence length="298" mass="33492">MNSNDPFQPVDLVLTTDETEFFLATLGLDNVDELKMHIINIQKEALEIFSYPCIRRFDFIRFKMTKHPQYKKSIEYMNVNKQAVFLDMGCCFGTDVRKAIADGCPAERIIASDLRQEFWDLGNKLFKSGPETLLSTFIQGDVLDPLFIPGSQQHTTTDSAGLSPTDLKSLTNFSPLVGQTTFIHASDFFHLFTESDQTKVAQQLASLLSRTSGSMIFGSHASRPEKGFRTEHPGTSGPGYLGSRMFCHSPSSWNEMWEGVFPPGTVRVGVKLVERVREEIAATPDVKFYRLVWSVTVL</sequence>
<dbReference type="InterPro" id="IPR051654">
    <property type="entry name" value="Meroterpenoid_MTases"/>
</dbReference>
<dbReference type="EMBL" id="ML179281">
    <property type="protein sequence ID" value="THU92362.1"/>
    <property type="molecule type" value="Genomic_DNA"/>
</dbReference>
<keyword evidence="2" id="KW-0808">Transferase</keyword>
<protein>
    <recommendedName>
        <fullName evidence="7">Methyltransferase domain-containing protein</fullName>
    </recommendedName>
</protein>
<evidence type="ECO:0000256" key="3">
    <source>
        <dbReference type="ARBA" id="ARBA00022691"/>
    </source>
</evidence>
<dbReference type="OrthoDB" id="2094832at2759"/>
<keyword evidence="3" id="KW-0949">S-adenosyl-L-methionine</keyword>
<evidence type="ECO:0000256" key="1">
    <source>
        <dbReference type="ARBA" id="ARBA00005179"/>
    </source>
</evidence>
<organism evidence="5 6">
    <name type="scientific">Dendrothele bispora (strain CBS 962.96)</name>
    <dbReference type="NCBI Taxonomy" id="1314807"/>
    <lineage>
        <taxon>Eukaryota</taxon>
        <taxon>Fungi</taxon>
        <taxon>Dikarya</taxon>
        <taxon>Basidiomycota</taxon>
        <taxon>Agaricomycotina</taxon>
        <taxon>Agaricomycetes</taxon>
        <taxon>Agaricomycetidae</taxon>
        <taxon>Agaricales</taxon>
        <taxon>Agaricales incertae sedis</taxon>
        <taxon>Dendrothele</taxon>
    </lineage>
</organism>
<evidence type="ECO:0000313" key="6">
    <source>
        <dbReference type="Proteomes" id="UP000297245"/>
    </source>
</evidence>
<proteinExistence type="inferred from homology"/>
<dbReference type="Gene3D" id="3.40.50.150">
    <property type="entry name" value="Vaccinia Virus protein VP39"/>
    <property type="match status" value="1"/>
</dbReference>
<evidence type="ECO:0000256" key="2">
    <source>
        <dbReference type="ARBA" id="ARBA00022679"/>
    </source>
</evidence>
<reference evidence="5 6" key="1">
    <citation type="journal article" date="2019" name="Nat. Ecol. Evol.">
        <title>Megaphylogeny resolves global patterns of mushroom evolution.</title>
        <authorList>
            <person name="Varga T."/>
            <person name="Krizsan K."/>
            <person name="Foldi C."/>
            <person name="Dima B."/>
            <person name="Sanchez-Garcia M."/>
            <person name="Sanchez-Ramirez S."/>
            <person name="Szollosi G.J."/>
            <person name="Szarkandi J.G."/>
            <person name="Papp V."/>
            <person name="Albert L."/>
            <person name="Andreopoulos W."/>
            <person name="Angelini C."/>
            <person name="Antonin V."/>
            <person name="Barry K.W."/>
            <person name="Bougher N.L."/>
            <person name="Buchanan P."/>
            <person name="Buyck B."/>
            <person name="Bense V."/>
            <person name="Catcheside P."/>
            <person name="Chovatia M."/>
            <person name="Cooper J."/>
            <person name="Damon W."/>
            <person name="Desjardin D."/>
            <person name="Finy P."/>
            <person name="Geml J."/>
            <person name="Haridas S."/>
            <person name="Hughes K."/>
            <person name="Justo A."/>
            <person name="Karasinski D."/>
            <person name="Kautmanova I."/>
            <person name="Kiss B."/>
            <person name="Kocsube S."/>
            <person name="Kotiranta H."/>
            <person name="LaButti K.M."/>
            <person name="Lechner B.E."/>
            <person name="Liimatainen K."/>
            <person name="Lipzen A."/>
            <person name="Lukacs Z."/>
            <person name="Mihaltcheva S."/>
            <person name="Morgado L.N."/>
            <person name="Niskanen T."/>
            <person name="Noordeloos M.E."/>
            <person name="Ohm R.A."/>
            <person name="Ortiz-Santana B."/>
            <person name="Ovrebo C."/>
            <person name="Racz N."/>
            <person name="Riley R."/>
            <person name="Savchenko A."/>
            <person name="Shiryaev A."/>
            <person name="Soop K."/>
            <person name="Spirin V."/>
            <person name="Szebenyi C."/>
            <person name="Tomsovsky M."/>
            <person name="Tulloss R.E."/>
            <person name="Uehling J."/>
            <person name="Grigoriev I.V."/>
            <person name="Vagvolgyi C."/>
            <person name="Papp T."/>
            <person name="Martin F.M."/>
            <person name="Miettinen O."/>
            <person name="Hibbett D.S."/>
            <person name="Nagy L.G."/>
        </authorList>
    </citation>
    <scope>NUCLEOTIDE SEQUENCE [LARGE SCALE GENOMIC DNA]</scope>
    <source>
        <strain evidence="5 6">CBS 962.96</strain>
    </source>
</reference>
<evidence type="ECO:0000256" key="4">
    <source>
        <dbReference type="ARBA" id="ARBA00038314"/>
    </source>
</evidence>
<evidence type="ECO:0000313" key="5">
    <source>
        <dbReference type="EMBL" id="THU92362.1"/>
    </source>
</evidence>
<dbReference type="GO" id="GO:0016740">
    <property type="term" value="F:transferase activity"/>
    <property type="evidence" value="ECO:0007669"/>
    <property type="project" value="UniProtKB-KW"/>
</dbReference>
<dbReference type="AlphaFoldDB" id="A0A4S8LS86"/>
<accession>A0A4S8LS86</accession>